<keyword evidence="7" id="KW-0067">ATP-binding</keyword>
<dbReference type="PROSITE" id="PS51657">
    <property type="entry name" value="PSRV_HELICASE"/>
    <property type="match status" value="1"/>
</dbReference>
<evidence type="ECO:0000259" key="13">
    <source>
        <dbReference type="PROSITE" id="PS51743"/>
    </source>
</evidence>
<dbReference type="InterPro" id="IPR027417">
    <property type="entry name" value="P-loop_NTPase"/>
</dbReference>
<evidence type="ECO:0000259" key="11">
    <source>
        <dbReference type="PROSITE" id="PS51471"/>
    </source>
</evidence>
<dbReference type="GO" id="GO:0003723">
    <property type="term" value="F:RNA binding"/>
    <property type="evidence" value="ECO:0007669"/>
    <property type="project" value="InterPro"/>
</dbReference>
<dbReference type="SUPFAM" id="SSF56672">
    <property type="entry name" value="DNA/RNA polymerases"/>
    <property type="match status" value="1"/>
</dbReference>
<evidence type="ECO:0000256" key="6">
    <source>
        <dbReference type="ARBA" id="ARBA00022806"/>
    </source>
</evidence>
<reference evidence="14" key="1">
    <citation type="journal article" date="2014" name="Arch. Virol.">
        <title>Molecular characterization of divergent grapevine Pinot gris virus isolates and their detection in Slovak and Czech grapevines.</title>
        <authorList>
            <person name="Glasa M."/>
            <person name="Predajna L."/>
            <person name="Kominek P."/>
            <person name="Nagyova A."/>
            <person name="Candresse T."/>
            <person name="Olmos A."/>
        </authorList>
    </citation>
    <scope>NUCLEOTIDE SEQUENCE</scope>
    <source>
        <strain evidence="14">SK01</strain>
    </source>
</reference>
<dbReference type="SUPFAM" id="SSF51197">
    <property type="entry name" value="Clavaminate synthase-like"/>
    <property type="match status" value="1"/>
</dbReference>
<dbReference type="InterPro" id="IPR001788">
    <property type="entry name" value="RNA-dep_RNA_pol_alsuvir"/>
</dbReference>
<dbReference type="InterPro" id="IPR027351">
    <property type="entry name" value="(+)RNA_virus_helicase_core_dom"/>
</dbReference>
<organism evidence="14">
    <name type="scientific">Grapevine Pinot gris virus</name>
    <dbReference type="NCBI Taxonomy" id="1051792"/>
    <lineage>
        <taxon>Viruses</taxon>
        <taxon>Riboviria</taxon>
        <taxon>Orthornavirae</taxon>
        <taxon>Kitrinoviricota</taxon>
        <taxon>Alsuviricetes</taxon>
        <taxon>Tymovirales</taxon>
        <taxon>Betaflexiviridae</taxon>
        <taxon>Trivirinae</taxon>
        <taxon>Trichovirus</taxon>
        <taxon>Trichovirus pinovitis</taxon>
    </lineage>
</organism>
<proteinExistence type="predicted"/>
<dbReference type="InterPro" id="IPR037151">
    <property type="entry name" value="AlkB-like_sf"/>
</dbReference>
<name>A0A059Q7F4_9VIRU</name>
<evidence type="ECO:0000313" key="14">
    <source>
        <dbReference type="EMBL" id="AGV76024.1"/>
    </source>
</evidence>
<keyword evidence="8" id="KW-0693">Viral RNA replication</keyword>
<dbReference type="PROSITE" id="PS51471">
    <property type="entry name" value="FE2OG_OXY"/>
    <property type="match status" value="1"/>
</dbReference>
<dbReference type="InterPro" id="IPR007094">
    <property type="entry name" value="RNA-dir_pol_PSvirus"/>
</dbReference>
<keyword evidence="3" id="KW-0548">Nucleotidyltransferase</keyword>
<comment type="catalytic activity">
    <reaction evidence="9">
        <text>ATP + H2O = ADP + phosphate + H(+)</text>
        <dbReference type="Rhea" id="RHEA:13065"/>
        <dbReference type="ChEBI" id="CHEBI:15377"/>
        <dbReference type="ChEBI" id="CHEBI:15378"/>
        <dbReference type="ChEBI" id="CHEBI:30616"/>
        <dbReference type="ChEBI" id="CHEBI:43474"/>
        <dbReference type="ChEBI" id="CHEBI:456216"/>
        <dbReference type="EC" id="3.6.4.13"/>
    </reaction>
</comment>
<evidence type="ECO:0000259" key="10">
    <source>
        <dbReference type="PROSITE" id="PS50507"/>
    </source>
</evidence>
<dbReference type="InterPro" id="IPR005123">
    <property type="entry name" value="Oxoglu/Fe-dep_dioxygenase_dom"/>
</dbReference>
<dbReference type="GO" id="GO:0003968">
    <property type="term" value="F:RNA-directed RNA polymerase activity"/>
    <property type="evidence" value="ECO:0007669"/>
    <property type="project" value="UniProtKB-KW"/>
</dbReference>
<keyword evidence="1" id="KW-0696">RNA-directed RNA polymerase</keyword>
<evidence type="ECO:0000256" key="4">
    <source>
        <dbReference type="ARBA" id="ARBA00022741"/>
    </source>
</evidence>
<feature type="domain" description="(+)RNA virus helicase C-terminal" evidence="12">
    <location>
        <begin position="990"/>
        <end position="1318"/>
    </location>
</feature>
<dbReference type="GO" id="GO:0039694">
    <property type="term" value="P:viral RNA genome replication"/>
    <property type="evidence" value="ECO:0007669"/>
    <property type="project" value="InterPro"/>
</dbReference>
<evidence type="ECO:0000256" key="8">
    <source>
        <dbReference type="ARBA" id="ARBA00022953"/>
    </source>
</evidence>
<evidence type="ECO:0000256" key="2">
    <source>
        <dbReference type="ARBA" id="ARBA00022679"/>
    </source>
</evidence>
<keyword evidence="2" id="KW-0808">Transferase</keyword>
<protein>
    <submittedName>
        <fullName evidence="14">RNA dependent RNA polymerase</fullName>
    </submittedName>
</protein>
<dbReference type="CDD" id="cd23245">
    <property type="entry name" value="Betaflexiviridae_RdRp"/>
    <property type="match status" value="1"/>
</dbReference>
<feature type="domain" description="Fe2OG dioxygenase" evidence="11">
    <location>
        <begin position="733"/>
        <end position="820"/>
    </location>
</feature>
<sequence length="1855" mass="214100">MTFFYRTPTEELISKFTSEEQARIYAPSQRYIENTEIGSNSLFFSYNLKEIQKKFFISNGIELSPFSFKAHSHPACKTLENYFLFSFLPSFISHSGIRELFLFSIKKAKVTRLKNLVDNVQLNHLNRLVEVKDKMRYGMDVSPERIEKRKTGLDIFIHDEIHHWSKAQLISFLEVHRPRNVMATVVFPVEILGGFKSSVLKFLYEFECRNGKLFYYPDGVMSEAYVQTLESSYLFKTNLIKTSKGHYSVSLHRSVGSHHFFQISKYESEILQSHRAFGPYDVLDVGSLFRGKVRVPIEGVSLTHFKKILIYLMSLKKPDVNSAVAKLRQLSNEDVDTNEMWVIRDLAERITHGVSKWSNVGIRTILRDWMVDLCPFKKNFERYHLIDDFNRTLMSIKPLSFSFNCSDDVDYAFEPEEDLPDFIDDFWFGSEKKMIRDPLVKMVEVGRESQSYSIVPTSYQQAAVCIFSMDENCIGWKNRGVKVLLRASRSSYTILRDEFFSAPLLLECSEPEKLKFTYDDLPFYQFLSEDQEIDGYFLRESVLNSIKDKAFHYSEGFFDPLLFASSRGTFLGYSEMTDLSASLNTLDKVIADSEEKSDVPVLSTDESSESVNVKLLNESLTYDVEPSECEVPSVESKYEPGQIESSGEIIAESWTFVDNNDKEFYCDGAFSLDLDFASILEGLKPLSLRGRKAFFFHSNGLPYFHDSVLYRTFEVPGWLEEIFFKANEHFDVNFNSCLMQVYEQDGSVGWHFDDEDCYDDDPILTMNFNGTALFEIKNIVSSKLDHKDFILMKSGLQKREKHRVQYTSEGRISLTLRVQRRPPNFHHGLRFLPKVGCFLQAVSEQVFTKVEDLAIKLGTLYGDILANWGVSLADVDKFAEKLGIRLVVTNDFEIIKAGVEGPEVSMSFSNGHLRSNSNSRMNKGKGVESFPKEFARKVSDEMSNDANPQIIQNLNEVYGIFLNQTIFKLDPKRAQKLLKSLLDGSTGVHCNSSLKEGWKMIPNAKSSEFVMKNYINSSDMWKGSALWNAKINISGIFGFAGSGKSHGIQRLLNEKFSGSNEILLISPRVLLAEDWRDKVKHLKTMTFESAIKGCLASYKWIILDEVTLFPNGYLDLLVLKLAHYNEINLKHITLVGDPLQANYFNERDCNLLGSVKMVDSVFKDVKYQYQSYRIPANVAGRFDVWDKNRHEPIDCHGTFYSDLSSAKLHAKRCNQKIDVVLVASELEKKYFSNQCKCITYGESQGLTFDYGLISLSEESRLCSDNHIYVALTRFKKGFGFFQNFRGDLGTFKSNLGSKLLGRYINLRDNLKPFMMQMLDINLDFMDDRNQVGAGIEMENKMSGDPWLKGLLDLQAVEEVEDMFFEDLNIIEPTGKVHLPLASRNDEFEKIRARESREFKKLDFDWSMQFEDCGVKIKRVLNGNLCENFSAVYPVHQACDEMTFLAAVKKRLRFSNPAKNLTKFRGATTAGKILLKNFLKFIPIPSETFPELLSEAKREFQEVKLKKSEGTIAGNSGRSDPDWSWDRVFLFMKSQQCTKFEKRFCEAKAGQTLACFSHEILCHFSPWCRYMEKVFSKYCPENFYIHQRKDFDKLAEFSRKYCKGGFCIESDYEAFDVSQDHNVLASEVQLMEHMRIPECVISDYIRMKTELGCKLGNFAIMRFTGEFCTFLFNTFCNMAFTFMRYQMSGHEPVCFAGDDMCALADLKESDEYNAFFRSFSLKAKVCRTVKPLFCGWRLTRFGLYKEPVLVYERLKIAIEKDKLDLVIDSYFLEFCYAYKLGSWLDWVLDEEQADYQQRLSRFFVKKRHLLKGKSLDYITHCDYLSDGSDEEDSKGFWEDCNRGYSNCGVAFKFYIQ</sequence>
<dbReference type="PROSITE" id="PS51743">
    <property type="entry name" value="ALPHAVIRUS_MT"/>
    <property type="match status" value="1"/>
</dbReference>
<dbReference type="Gene3D" id="2.60.120.590">
    <property type="entry name" value="Alpha-ketoglutarate-dependent dioxygenase AlkB-like"/>
    <property type="match status" value="1"/>
</dbReference>
<keyword evidence="4" id="KW-0547">Nucleotide-binding</keyword>
<feature type="domain" description="RdRp catalytic" evidence="10">
    <location>
        <begin position="1604"/>
        <end position="1711"/>
    </location>
</feature>
<dbReference type="Gene3D" id="3.40.50.300">
    <property type="entry name" value="P-loop containing nucleotide triphosphate hydrolases"/>
    <property type="match status" value="1"/>
</dbReference>
<dbReference type="GO" id="GO:0003724">
    <property type="term" value="F:RNA helicase activity"/>
    <property type="evidence" value="ECO:0007669"/>
    <property type="project" value="UniProtKB-EC"/>
</dbReference>
<evidence type="ECO:0000256" key="3">
    <source>
        <dbReference type="ARBA" id="ARBA00022695"/>
    </source>
</evidence>
<dbReference type="GO" id="GO:0016556">
    <property type="term" value="P:mRNA modification"/>
    <property type="evidence" value="ECO:0007669"/>
    <property type="project" value="InterPro"/>
</dbReference>
<feature type="domain" description="Alphavirus-like MT" evidence="13">
    <location>
        <begin position="64"/>
        <end position="234"/>
    </location>
</feature>
<evidence type="ECO:0000256" key="9">
    <source>
        <dbReference type="ARBA" id="ARBA00047984"/>
    </source>
</evidence>
<dbReference type="Pfam" id="PF00978">
    <property type="entry name" value="RdRP_2"/>
    <property type="match status" value="1"/>
</dbReference>
<dbReference type="GO" id="GO:0016787">
    <property type="term" value="F:hydrolase activity"/>
    <property type="evidence" value="ECO:0007669"/>
    <property type="project" value="UniProtKB-KW"/>
</dbReference>
<dbReference type="GO" id="GO:0008174">
    <property type="term" value="F:mRNA methyltransferase activity"/>
    <property type="evidence" value="ECO:0007669"/>
    <property type="project" value="UniProtKB-UniRule"/>
</dbReference>
<dbReference type="SUPFAM" id="SSF52540">
    <property type="entry name" value="P-loop containing nucleoside triphosphate hydrolases"/>
    <property type="match status" value="1"/>
</dbReference>
<dbReference type="GO" id="GO:0006396">
    <property type="term" value="P:RNA processing"/>
    <property type="evidence" value="ECO:0007669"/>
    <property type="project" value="InterPro"/>
</dbReference>
<evidence type="ECO:0000256" key="5">
    <source>
        <dbReference type="ARBA" id="ARBA00022801"/>
    </source>
</evidence>
<dbReference type="GO" id="GO:0005524">
    <property type="term" value="F:ATP binding"/>
    <property type="evidence" value="ECO:0007669"/>
    <property type="project" value="UniProtKB-KW"/>
</dbReference>
<evidence type="ECO:0000259" key="12">
    <source>
        <dbReference type="PROSITE" id="PS51657"/>
    </source>
</evidence>
<accession>A0A059Q7F4</accession>
<evidence type="ECO:0000256" key="1">
    <source>
        <dbReference type="ARBA" id="ARBA00022484"/>
    </source>
</evidence>
<dbReference type="Pfam" id="PF01660">
    <property type="entry name" value="Vmethyltransf"/>
    <property type="match status" value="1"/>
</dbReference>
<dbReference type="GO" id="GO:0006351">
    <property type="term" value="P:DNA-templated transcription"/>
    <property type="evidence" value="ECO:0007669"/>
    <property type="project" value="InterPro"/>
</dbReference>
<dbReference type="Pfam" id="PF01443">
    <property type="entry name" value="Viral_helicase1"/>
    <property type="match status" value="1"/>
</dbReference>
<dbReference type="EMBL" id="KF134124">
    <property type="protein sequence ID" value="AGV76024.1"/>
    <property type="molecule type" value="Genomic_RNA"/>
</dbReference>
<dbReference type="InterPro" id="IPR002588">
    <property type="entry name" value="Alphavirus-like_MT_dom"/>
</dbReference>
<evidence type="ECO:0000256" key="7">
    <source>
        <dbReference type="ARBA" id="ARBA00022840"/>
    </source>
</evidence>
<dbReference type="InterPro" id="IPR043502">
    <property type="entry name" value="DNA/RNA_pol_sf"/>
</dbReference>
<dbReference type="PROSITE" id="PS50507">
    <property type="entry name" value="RDRP_SSRNA_POS"/>
    <property type="match status" value="1"/>
</dbReference>
<keyword evidence="5" id="KW-0378">Hydrolase</keyword>
<keyword evidence="6" id="KW-0347">Helicase</keyword>